<dbReference type="SUPFAM" id="SSF88659">
    <property type="entry name" value="Sigma3 and sigma4 domains of RNA polymerase sigma factors"/>
    <property type="match status" value="1"/>
</dbReference>
<dbReference type="InterPro" id="IPR013324">
    <property type="entry name" value="RNA_pol_sigma_r3/r4-like"/>
</dbReference>
<evidence type="ECO:0000259" key="7">
    <source>
        <dbReference type="Pfam" id="PF08281"/>
    </source>
</evidence>
<gene>
    <name evidence="8" type="ORF">GCM10023349_03580</name>
</gene>
<keyword evidence="9" id="KW-1185">Reference proteome</keyword>
<dbReference type="PANTHER" id="PTHR43133">
    <property type="entry name" value="RNA POLYMERASE ECF-TYPE SIGMA FACTO"/>
    <property type="match status" value="1"/>
</dbReference>
<dbReference type="CDD" id="cd06171">
    <property type="entry name" value="Sigma70_r4"/>
    <property type="match status" value="1"/>
</dbReference>
<proteinExistence type="inferred from homology"/>
<evidence type="ECO:0000256" key="4">
    <source>
        <dbReference type="ARBA" id="ARBA00023125"/>
    </source>
</evidence>
<name>A0ABP8WN78_9ACTN</name>
<keyword evidence="5" id="KW-0804">Transcription</keyword>
<dbReference type="Pfam" id="PF08281">
    <property type="entry name" value="Sigma70_r4_2"/>
    <property type="match status" value="1"/>
</dbReference>
<dbReference type="InterPro" id="IPR013325">
    <property type="entry name" value="RNA_pol_sigma_r2"/>
</dbReference>
<dbReference type="NCBIfam" id="TIGR02983">
    <property type="entry name" value="SigE-fam_strep"/>
    <property type="match status" value="1"/>
</dbReference>
<dbReference type="InterPro" id="IPR014284">
    <property type="entry name" value="RNA_pol_sigma-70_dom"/>
</dbReference>
<evidence type="ECO:0000256" key="2">
    <source>
        <dbReference type="ARBA" id="ARBA00023015"/>
    </source>
</evidence>
<evidence type="ECO:0000313" key="8">
    <source>
        <dbReference type="EMBL" id="GAA4691981.1"/>
    </source>
</evidence>
<sequence>MVHTAAGRAEAPTFEEYAGSAWPSLYRYAYLLTGNHADAEDVAQQTLVKAHGSWARVEAADSPAAYLRRMLTNTYLSERRPQKRRLEVLTDEPPEPVLAPASGLEDRMTLWPHVTSLPPRQRAVIVLRYYEQLSEQEIADALGCSRGNVKSTAHRALNALRAALDTEKEV</sequence>
<dbReference type="InterPro" id="IPR013249">
    <property type="entry name" value="RNA_pol_sigma70_r4_t2"/>
</dbReference>
<protein>
    <submittedName>
        <fullName evidence="8">SigE family RNA polymerase sigma factor</fullName>
    </submittedName>
</protein>
<dbReference type="RefSeq" id="WP_345518614.1">
    <property type="nucleotide sequence ID" value="NZ_BAABKM010000001.1"/>
</dbReference>
<evidence type="ECO:0000256" key="3">
    <source>
        <dbReference type="ARBA" id="ARBA00023082"/>
    </source>
</evidence>
<reference evidence="9" key="1">
    <citation type="journal article" date="2019" name="Int. J. Syst. Evol. Microbiol.">
        <title>The Global Catalogue of Microorganisms (GCM) 10K type strain sequencing project: providing services to taxonomists for standard genome sequencing and annotation.</title>
        <authorList>
            <consortium name="The Broad Institute Genomics Platform"/>
            <consortium name="The Broad Institute Genome Sequencing Center for Infectious Disease"/>
            <person name="Wu L."/>
            <person name="Ma J."/>
        </authorList>
    </citation>
    <scope>NUCLEOTIDE SEQUENCE [LARGE SCALE GENOMIC DNA]</scope>
    <source>
        <strain evidence="9">JCM 18531</strain>
    </source>
</reference>
<comment type="caution">
    <text evidence="8">The sequence shown here is derived from an EMBL/GenBank/DDBJ whole genome shotgun (WGS) entry which is preliminary data.</text>
</comment>
<keyword evidence="3" id="KW-0731">Sigma factor</keyword>
<accession>A0ABP8WN78</accession>
<organism evidence="8 9">
    <name type="scientific">Nocardioides conyzicola</name>
    <dbReference type="NCBI Taxonomy" id="1651781"/>
    <lineage>
        <taxon>Bacteria</taxon>
        <taxon>Bacillati</taxon>
        <taxon>Actinomycetota</taxon>
        <taxon>Actinomycetes</taxon>
        <taxon>Propionibacteriales</taxon>
        <taxon>Nocardioidaceae</taxon>
        <taxon>Nocardioides</taxon>
    </lineage>
</organism>
<dbReference type="Gene3D" id="1.10.10.10">
    <property type="entry name" value="Winged helix-like DNA-binding domain superfamily/Winged helix DNA-binding domain"/>
    <property type="match status" value="1"/>
</dbReference>
<dbReference type="NCBIfam" id="TIGR02937">
    <property type="entry name" value="sigma70-ECF"/>
    <property type="match status" value="1"/>
</dbReference>
<dbReference type="InterPro" id="IPR014325">
    <property type="entry name" value="RNA_pol_sigma-E_actinobac"/>
</dbReference>
<dbReference type="Pfam" id="PF04542">
    <property type="entry name" value="Sigma70_r2"/>
    <property type="match status" value="1"/>
</dbReference>
<dbReference type="PANTHER" id="PTHR43133:SF50">
    <property type="entry name" value="ECF RNA POLYMERASE SIGMA FACTOR SIGM"/>
    <property type="match status" value="1"/>
</dbReference>
<feature type="domain" description="RNA polymerase sigma-70 region 2" evidence="6">
    <location>
        <begin position="23"/>
        <end position="85"/>
    </location>
</feature>
<dbReference type="InterPro" id="IPR007627">
    <property type="entry name" value="RNA_pol_sigma70_r2"/>
</dbReference>
<dbReference type="SUPFAM" id="SSF88946">
    <property type="entry name" value="Sigma2 domain of RNA polymerase sigma factors"/>
    <property type="match status" value="1"/>
</dbReference>
<evidence type="ECO:0000256" key="5">
    <source>
        <dbReference type="ARBA" id="ARBA00023163"/>
    </source>
</evidence>
<feature type="domain" description="RNA polymerase sigma factor 70 region 4 type 2" evidence="7">
    <location>
        <begin position="116"/>
        <end position="160"/>
    </location>
</feature>
<keyword evidence="4" id="KW-0238">DNA-binding</keyword>
<keyword evidence="2" id="KW-0805">Transcription regulation</keyword>
<evidence type="ECO:0000313" key="9">
    <source>
        <dbReference type="Proteomes" id="UP001499974"/>
    </source>
</evidence>
<dbReference type="Gene3D" id="1.10.1740.10">
    <property type="match status" value="1"/>
</dbReference>
<dbReference type="InterPro" id="IPR039425">
    <property type="entry name" value="RNA_pol_sigma-70-like"/>
</dbReference>
<comment type="similarity">
    <text evidence="1">Belongs to the sigma-70 factor family. ECF subfamily.</text>
</comment>
<dbReference type="InterPro" id="IPR036388">
    <property type="entry name" value="WH-like_DNA-bd_sf"/>
</dbReference>
<dbReference type="EMBL" id="BAABKM010000001">
    <property type="protein sequence ID" value="GAA4691981.1"/>
    <property type="molecule type" value="Genomic_DNA"/>
</dbReference>
<evidence type="ECO:0000259" key="6">
    <source>
        <dbReference type="Pfam" id="PF04542"/>
    </source>
</evidence>
<dbReference type="Proteomes" id="UP001499974">
    <property type="component" value="Unassembled WGS sequence"/>
</dbReference>
<evidence type="ECO:0000256" key="1">
    <source>
        <dbReference type="ARBA" id="ARBA00010641"/>
    </source>
</evidence>